<dbReference type="Proteomes" id="UP000623269">
    <property type="component" value="Unassembled WGS sequence"/>
</dbReference>
<feature type="region of interest" description="Disordered" evidence="1">
    <location>
        <begin position="102"/>
        <end position="121"/>
    </location>
</feature>
<proteinExistence type="predicted"/>
<name>A0A8J7KTS2_9FIRM</name>
<evidence type="ECO:0000313" key="2">
    <source>
        <dbReference type="EMBL" id="MBH1941691.1"/>
    </source>
</evidence>
<dbReference type="Pfam" id="PF06949">
    <property type="entry name" value="DUF1292"/>
    <property type="match status" value="1"/>
</dbReference>
<gene>
    <name evidence="2" type="ORF">I5677_12385</name>
</gene>
<comment type="caution">
    <text evidence="2">The sequence shown here is derived from an EMBL/GenBank/DDBJ whole genome shotgun (WGS) entry which is preliminary data.</text>
</comment>
<evidence type="ECO:0000256" key="1">
    <source>
        <dbReference type="SAM" id="MobiDB-lite"/>
    </source>
</evidence>
<evidence type="ECO:0000313" key="3">
    <source>
        <dbReference type="Proteomes" id="UP000623269"/>
    </source>
</evidence>
<accession>A0A8J7KTS2</accession>
<organism evidence="2 3">
    <name type="scientific">Mobilitalea sibirica</name>
    <dbReference type="NCBI Taxonomy" id="1462919"/>
    <lineage>
        <taxon>Bacteria</taxon>
        <taxon>Bacillati</taxon>
        <taxon>Bacillota</taxon>
        <taxon>Clostridia</taxon>
        <taxon>Lachnospirales</taxon>
        <taxon>Lachnospiraceae</taxon>
        <taxon>Mobilitalea</taxon>
    </lineage>
</organism>
<dbReference type="RefSeq" id="WP_197661934.1">
    <property type="nucleotide sequence ID" value="NZ_JAEAGR010000013.1"/>
</dbReference>
<keyword evidence="3" id="KW-1185">Reference proteome</keyword>
<sequence>MSEHIHSDSCGCGHDHEYEHDSITLSLDDGTELNCIVLDIFSVDDKDYIALQPEEGEEDDDNVFLYRYIQDENGDPELLNIEDDDEFEAVADAFEEILDSQEYDEMFDEDFDEDELEEEKE</sequence>
<protein>
    <submittedName>
        <fullName evidence="2">DUF1292 domain-containing protein</fullName>
    </submittedName>
</protein>
<dbReference type="AlphaFoldDB" id="A0A8J7KTS2"/>
<reference evidence="2" key="1">
    <citation type="submission" date="2020-12" db="EMBL/GenBank/DDBJ databases">
        <title>M. sibirica DSM 26468T genome.</title>
        <authorList>
            <person name="Thieme N."/>
            <person name="Rettenmaier R."/>
            <person name="Zverlov V."/>
            <person name="Liebl W."/>
        </authorList>
    </citation>
    <scope>NUCLEOTIDE SEQUENCE</scope>
    <source>
        <strain evidence="2">DSM 26468</strain>
    </source>
</reference>
<dbReference type="EMBL" id="JAEAGR010000013">
    <property type="protein sequence ID" value="MBH1941691.1"/>
    <property type="molecule type" value="Genomic_DNA"/>
</dbReference>
<dbReference type="InterPro" id="IPR009711">
    <property type="entry name" value="UPF0473"/>
</dbReference>